<dbReference type="GO" id="GO:0005886">
    <property type="term" value="C:plasma membrane"/>
    <property type="evidence" value="ECO:0007669"/>
    <property type="project" value="UniProtKB-SubCell"/>
</dbReference>
<dbReference type="Pfam" id="PF00672">
    <property type="entry name" value="HAMP"/>
    <property type="match status" value="1"/>
</dbReference>
<dbReference type="EC" id="2.7.13.3" evidence="3"/>
<dbReference type="SMART" id="SM00388">
    <property type="entry name" value="HisKA"/>
    <property type="match status" value="1"/>
</dbReference>
<dbReference type="InterPro" id="IPR004358">
    <property type="entry name" value="Sig_transdc_His_kin-like_C"/>
</dbReference>
<dbReference type="AlphaFoldDB" id="A0A1I2EAA0"/>
<dbReference type="EMBL" id="FONZ01000001">
    <property type="protein sequence ID" value="SFE89170.1"/>
    <property type="molecule type" value="Genomic_DNA"/>
</dbReference>
<protein>
    <recommendedName>
        <fullName evidence="3">histidine kinase</fullName>
        <ecNumber evidence="3">2.7.13.3</ecNumber>
    </recommendedName>
</protein>
<keyword evidence="4" id="KW-0597">Phosphoprotein</keyword>
<keyword evidence="6 10" id="KW-0812">Transmembrane</keyword>
<name>A0A1I2EAA0_9MICO</name>
<evidence type="ECO:0000256" key="7">
    <source>
        <dbReference type="ARBA" id="ARBA00022777"/>
    </source>
</evidence>
<dbReference type="SUPFAM" id="SSF55874">
    <property type="entry name" value="ATPase domain of HSP90 chaperone/DNA topoisomerase II/histidine kinase"/>
    <property type="match status" value="1"/>
</dbReference>
<evidence type="ECO:0000256" key="2">
    <source>
        <dbReference type="ARBA" id="ARBA00004236"/>
    </source>
</evidence>
<keyword evidence="8 10" id="KW-1133">Transmembrane helix</keyword>
<feature type="domain" description="Histidine kinase" evidence="11">
    <location>
        <begin position="313"/>
        <end position="529"/>
    </location>
</feature>
<dbReference type="Proteomes" id="UP000198520">
    <property type="component" value="Unassembled WGS sequence"/>
</dbReference>
<organism evidence="13 14">
    <name type="scientific">Flavimobilis marinus</name>
    <dbReference type="NCBI Taxonomy" id="285351"/>
    <lineage>
        <taxon>Bacteria</taxon>
        <taxon>Bacillati</taxon>
        <taxon>Actinomycetota</taxon>
        <taxon>Actinomycetes</taxon>
        <taxon>Micrococcales</taxon>
        <taxon>Jonesiaceae</taxon>
        <taxon>Flavimobilis</taxon>
    </lineage>
</organism>
<keyword evidence="7" id="KW-0418">Kinase</keyword>
<dbReference type="InterPro" id="IPR003660">
    <property type="entry name" value="HAMP_dom"/>
</dbReference>
<evidence type="ECO:0000256" key="9">
    <source>
        <dbReference type="ARBA" id="ARBA00023012"/>
    </source>
</evidence>
<keyword evidence="10" id="KW-0472">Membrane</keyword>
<comment type="subcellular location">
    <subcellularLocation>
        <location evidence="2">Cell membrane</location>
    </subcellularLocation>
</comment>
<dbReference type="CDD" id="cd06225">
    <property type="entry name" value="HAMP"/>
    <property type="match status" value="1"/>
</dbReference>
<feature type="domain" description="HAMP" evidence="12">
    <location>
        <begin position="225"/>
        <end position="277"/>
    </location>
</feature>
<dbReference type="Gene3D" id="3.30.565.10">
    <property type="entry name" value="Histidine kinase-like ATPase, C-terminal domain"/>
    <property type="match status" value="1"/>
</dbReference>
<keyword evidence="9" id="KW-0902">Two-component regulatory system</keyword>
<evidence type="ECO:0000259" key="11">
    <source>
        <dbReference type="PROSITE" id="PS50109"/>
    </source>
</evidence>
<dbReference type="PRINTS" id="PR00344">
    <property type="entry name" value="BCTRLSENSOR"/>
</dbReference>
<dbReference type="GO" id="GO:0000155">
    <property type="term" value="F:phosphorelay sensor kinase activity"/>
    <property type="evidence" value="ECO:0007669"/>
    <property type="project" value="InterPro"/>
</dbReference>
<evidence type="ECO:0000256" key="4">
    <source>
        <dbReference type="ARBA" id="ARBA00022553"/>
    </source>
</evidence>
<dbReference type="Gene3D" id="1.10.287.130">
    <property type="match status" value="1"/>
</dbReference>
<evidence type="ECO:0000313" key="14">
    <source>
        <dbReference type="Proteomes" id="UP000198520"/>
    </source>
</evidence>
<dbReference type="SMART" id="SM00304">
    <property type="entry name" value="HAMP"/>
    <property type="match status" value="1"/>
</dbReference>
<feature type="transmembrane region" description="Helical" evidence="10">
    <location>
        <begin position="201"/>
        <end position="220"/>
    </location>
</feature>
<evidence type="ECO:0000313" key="13">
    <source>
        <dbReference type="EMBL" id="SFE89170.1"/>
    </source>
</evidence>
<dbReference type="InterPro" id="IPR003661">
    <property type="entry name" value="HisK_dim/P_dom"/>
</dbReference>
<evidence type="ECO:0000256" key="5">
    <source>
        <dbReference type="ARBA" id="ARBA00022679"/>
    </source>
</evidence>
<dbReference type="SUPFAM" id="SSF47384">
    <property type="entry name" value="Homodimeric domain of signal transducing histidine kinase"/>
    <property type="match status" value="1"/>
</dbReference>
<dbReference type="InterPro" id="IPR052162">
    <property type="entry name" value="Sensor_kinase/Photoreceptor"/>
</dbReference>
<dbReference type="InterPro" id="IPR036890">
    <property type="entry name" value="HATPase_C_sf"/>
</dbReference>
<sequence length="539" mass="58935">MSSEPREPSATEASRVGWTLRRRLGVALLVAGIVLATILAIALTATARVRSHQEMVTRDYYATVSLVNDSYERLAAAQSSMRGFALTGADALLPAIEDVRSARSVLRLDDVPAPVREQLGDELAGLVTSANAGVERWLDEFAGPVVDAVAASGPVPLAPEYFVDGQVVFDGVHEDMDAIVALVNDARDAQTRELTAATRTLVFSFGFLALSTVVIGAIVWNRLRRWVIDPLQMLAGSVRRVRDGEVDARIGTDGPDEIGELAGDVEDLRTTLVGQLRQNEADRAELVVANEQLVYQSEELARSNRDLEQFAYVASHDLQEPLRKVASFTQLLRKRYGGQLDDRADQYIEFAVDGAHRMQRLIQDLLLFSRVGRTPADSREPVALEECVSGALANLGEILEETGAEVTCDALPTVVGESGLLTQLFQNLVGNAVKFRRDGLAPRVEITVRRDGDEWLFACRDNGIGIDPQYAERVFVIFQRLHAKDEYAGTGIGLALCKRIVEFHGGRIWLDEDSDSQGATIRWSLPAGTDAPETEGAER</sequence>
<dbReference type="Pfam" id="PF02518">
    <property type="entry name" value="HATPase_c"/>
    <property type="match status" value="1"/>
</dbReference>
<evidence type="ECO:0000256" key="3">
    <source>
        <dbReference type="ARBA" id="ARBA00012438"/>
    </source>
</evidence>
<evidence type="ECO:0000256" key="1">
    <source>
        <dbReference type="ARBA" id="ARBA00000085"/>
    </source>
</evidence>
<keyword evidence="5" id="KW-0808">Transferase</keyword>
<evidence type="ECO:0000259" key="12">
    <source>
        <dbReference type="PROSITE" id="PS50885"/>
    </source>
</evidence>
<evidence type="ECO:0000256" key="10">
    <source>
        <dbReference type="SAM" id="Phobius"/>
    </source>
</evidence>
<proteinExistence type="predicted"/>
<dbReference type="SMART" id="SM00387">
    <property type="entry name" value="HATPase_c"/>
    <property type="match status" value="1"/>
</dbReference>
<dbReference type="InterPro" id="IPR005467">
    <property type="entry name" value="His_kinase_dom"/>
</dbReference>
<comment type="catalytic activity">
    <reaction evidence="1">
        <text>ATP + protein L-histidine = ADP + protein N-phospho-L-histidine.</text>
        <dbReference type="EC" id="2.7.13.3"/>
    </reaction>
</comment>
<evidence type="ECO:0000256" key="6">
    <source>
        <dbReference type="ARBA" id="ARBA00022692"/>
    </source>
</evidence>
<dbReference type="PANTHER" id="PTHR43304:SF1">
    <property type="entry name" value="PAC DOMAIN-CONTAINING PROTEIN"/>
    <property type="match status" value="1"/>
</dbReference>
<keyword evidence="14" id="KW-1185">Reference proteome</keyword>
<dbReference type="PANTHER" id="PTHR43304">
    <property type="entry name" value="PHYTOCHROME-LIKE PROTEIN CPH1"/>
    <property type="match status" value="1"/>
</dbReference>
<reference evidence="14" key="1">
    <citation type="submission" date="2016-10" db="EMBL/GenBank/DDBJ databases">
        <authorList>
            <person name="Varghese N."/>
            <person name="Submissions S."/>
        </authorList>
    </citation>
    <scope>NUCLEOTIDE SEQUENCE [LARGE SCALE GENOMIC DNA]</scope>
    <source>
        <strain evidence="14">DSM 19083</strain>
    </source>
</reference>
<accession>A0A1I2EAA0</accession>
<dbReference type="Pfam" id="PF00512">
    <property type="entry name" value="HisKA"/>
    <property type="match status" value="1"/>
</dbReference>
<dbReference type="STRING" id="285351.SAMN04488035_0943"/>
<dbReference type="Gene3D" id="6.10.340.10">
    <property type="match status" value="1"/>
</dbReference>
<gene>
    <name evidence="13" type="ORF">SAMN04488035_0943</name>
</gene>
<evidence type="ECO:0000256" key="8">
    <source>
        <dbReference type="ARBA" id="ARBA00022989"/>
    </source>
</evidence>
<dbReference type="RefSeq" id="WP_229828242.1">
    <property type="nucleotide sequence ID" value="NZ_BNAN01000001.1"/>
</dbReference>
<dbReference type="SUPFAM" id="SSF158472">
    <property type="entry name" value="HAMP domain-like"/>
    <property type="match status" value="1"/>
</dbReference>
<dbReference type="InterPro" id="IPR036097">
    <property type="entry name" value="HisK_dim/P_sf"/>
</dbReference>
<dbReference type="CDD" id="cd00082">
    <property type="entry name" value="HisKA"/>
    <property type="match status" value="1"/>
</dbReference>
<dbReference type="PROSITE" id="PS50885">
    <property type="entry name" value="HAMP"/>
    <property type="match status" value="1"/>
</dbReference>
<dbReference type="PROSITE" id="PS50109">
    <property type="entry name" value="HIS_KIN"/>
    <property type="match status" value="1"/>
</dbReference>
<dbReference type="InterPro" id="IPR003594">
    <property type="entry name" value="HATPase_dom"/>
</dbReference>
<feature type="transmembrane region" description="Helical" evidence="10">
    <location>
        <begin position="24"/>
        <end position="45"/>
    </location>
</feature>